<accession>A0A6J6C3R5</accession>
<feature type="transmembrane region" description="Helical" evidence="1">
    <location>
        <begin position="12"/>
        <end position="31"/>
    </location>
</feature>
<dbReference type="Pfam" id="PF08666">
    <property type="entry name" value="SAF"/>
    <property type="match status" value="1"/>
</dbReference>
<dbReference type="AlphaFoldDB" id="A0A6J6C3R5"/>
<name>A0A6J6C3R5_9ZZZZ</name>
<dbReference type="InterPro" id="IPR013974">
    <property type="entry name" value="SAF"/>
</dbReference>
<evidence type="ECO:0000256" key="1">
    <source>
        <dbReference type="SAM" id="Phobius"/>
    </source>
</evidence>
<gene>
    <name evidence="3" type="ORF">UFOPK1503_00569</name>
    <name evidence="4" type="ORF">UFOPK1693_00938</name>
</gene>
<evidence type="ECO:0000259" key="2">
    <source>
        <dbReference type="SMART" id="SM00858"/>
    </source>
</evidence>
<dbReference type="SMART" id="SM00858">
    <property type="entry name" value="SAF"/>
    <property type="match status" value="1"/>
</dbReference>
<sequence>MTIRIRRRVSPWTLFLGVAAVSCAVLIFMALNKPLPTYLVAKRDLVAGELIVSEDVESVALDLGPLADRYASALSEGKAVRSAIGAGELIPLSRLGSQFLDNQTAVRLIPSTQPSASVIQGSFVSVWQVVEVAGGFEPQQLVDRAEVAAVKYGEGLFAEEIPEVELLLGKEQAMLVITALAADFEVFVLPTK</sequence>
<organism evidence="3">
    <name type="scientific">freshwater metagenome</name>
    <dbReference type="NCBI Taxonomy" id="449393"/>
    <lineage>
        <taxon>unclassified sequences</taxon>
        <taxon>metagenomes</taxon>
        <taxon>ecological metagenomes</taxon>
    </lineage>
</organism>
<keyword evidence="1" id="KW-0472">Membrane</keyword>
<protein>
    <submittedName>
        <fullName evidence="3">Unannotated protein</fullName>
    </submittedName>
</protein>
<evidence type="ECO:0000313" key="3">
    <source>
        <dbReference type="EMBL" id="CAB4545239.1"/>
    </source>
</evidence>
<keyword evidence="1" id="KW-1133">Transmembrane helix</keyword>
<evidence type="ECO:0000313" key="4">
    <source>
        <dbReference type="EMBL" id="CAB4574407.1"/>
    </source>
</evidence>
<dbReference type="EMBL" id="CAEZTO010000016">
    <property type="protein sequence ID" value="CAB4574407.1"/>
    <property type="molecule type" value="Genomic_DNA"/>
</dbReference>
<feature type="domain" description="SAF" evidence="2">
    <location>
        <begin position="36"/>
        <end position="96"/>
    </location>
</feature>
<dbReference type="CDD" id="cd11614">
    <property type="entry name" value="SAF_CpaB_FlgA_like"/>
    <property type="match status" value="1"/>
</dbReference>
<reference evidence="3" key="1">
    <citation type="submission" date="2020-05" db="EMBL/GenBank/DDBJ databases">
        <authorList>
            <person name="Chiriac C."/>
            <person name="Salcher M."/>
            <person name="Ghai R."/>
            <person name="Kavagutti S V."/>
        </authorList>
    </citation>
    <scope>NUCLEOTIDE SEQUENCE</scope>
</reference>
<dbReference type="PROSITE" id="PS51257">
    <property type="entry name" value="PROKAR_LIPOPROTEIN"/>
    <property type="match status" value="1"/>
</dbReference>
<dbReference type="EMBL" id="CAEZST010000007">
    <property type="protein sequence ID" value="CAB4545239.1"/>
    <property type="molecule type" value="Genomic_DNA"/>
</dbReference>
<keyword evidence="1" id="KW-0812">Transmembrane</keyword>
<proteinExistence type="predicted"/>